<feature type="transmembrane region" description="Helical" evidence="10">
    <location>
        <begin position="377"/>
        <end position="394"/>
    </location>
</feature>
<feature type="region of interest" description="Disordered" evidence="9">
    <location>
        <begin position="448"/>
        <end position="484"/>
    </location>
</feature>
<dbReference type="Pfam" id="PF07992">
    <property type="entry name" value="Pyr_redox_2"/>
    <property type="match status" value="1"/>
</dbReference>
<dbReference type="PRINTS" id="PR00469">
    <property type="entry name" value="PNDRDTASEII"/>
</dbReference>
<dbReference type="Gene3D" id="3.50.50.100">
    <property type="match status" value="1"/>
</dbReference>
<proteinExistence type="inferred from homology"/>
<evidence type="ECO:0000256" key="6">
    <source>
        <dbReference type="ARBA" id="ARBA00023002"/>
    </source>
</evidence>
<dbReference type="InterPro" id="IPR045024">
    <property type="entry name" value="NDH-2"/>
</dbReference>
<organism evidence="13 14">
    <name type="scientific">Desulfovibrio psychrotolerans</name>
    <dbReference type="NCBI Taxonomy" id="415242"/>
    <lineage>
        <taxon>Bacteria</taxon>
        <taxon>Pseudomonadati</taxon>
        <taxon>Thermodesulfobacteriota</taxon>
        <taxon>Desulfovibrionia</taxon>
        <taxon>Desulfovibrionales</taxon>
        <taxon>Desulfovibrionaceae</taxon>
        <taxon>Desulfovibrio</taxon>
    </lineage>
</organism>
<evidence type="ECO:0000313" key="13">
    <source>
        <dbReference type="EMBL" id="GFM37953.1"/>
    </source>
</evidence>
<keyword evidence="10" id="KW-0812">Transmembrane</keyword>
<comment type="caution">
    <text evidence="13">The sequence shown here is derived from an EMBL/GenBank/DDBJ whole genome shotgun (WGS) entry which is preliminary data.</text>
</comment>
<feature type="domain" description="FAD/NAD(P)-binding" evidence="11">
    <location>
        <begin position="11"/>
        <end position="330"/>
    </location>
</feature>
<dbReference type="PANTHER" id="PTHR43706">
    <property type="entry name" value="NADH DEHYDROGENASE"/>
    <property type="match status" value="1"/>
</dbReference>
<gene>
    <name evidence="13" type="ORF">DSM19430T_26370</name>
</gene>
<evidence type="ECO:0000256" key="3">
    <source>
        <dbReference type="ARBA" id="ARBA00022630"/>
    </source>
</evidence>
<evidence type="ECO:0000256" key="4">
    <source>
        <dbReference type="ARBA" id="ARBA00022827"/>
    </source>
</evidence>
<comment type="similarity">
    <text evidence="1">Belongs to the NADH dehydrogenase family.</text>
</comment>
<evidence type="ECO:0000256" key="9">
    <source>
        <dbReference type="SAM" id="MobiDB-lite"/>
    </source>
</evidence>
<comment type="catalytic activity">
    <reaction evidence="8">
        <text>a quinone + NADH + H(+) = a quinol + NAD(+)</text>
        <dbReference type="Rhea" id="RHEA:46160"/>
        <dbReference type="ChEBI" id="CHEBI:15378"/>
        <dbReference type="ChEBI" id="CHEBI:24646"/>
        <dbReference type="ChEBI" id="CHEBI:57540"/>
        <dbReference type="ChEBI" id="CHEBI:57945"/>
        <dbReference type="ChEBI" id="CHEBI:132124"/>
        <dbReference type="EC" id="1.6.5.9"/>
    </reaction>
</comment>
<evidence type="ECO:0000256" key="10">
    <source>
        <dbReference type="SAM" id="Phobius"/>
    </source>
</evidence>
<dbReference type="PRINTS" id="PR00368">
    <property type="entry name" value="FADPNR"/>
</dbReference>
<protein>
    <recommendedName>
        <fullName evidence="2">NADH:ubiquinone reductase (non-electrogenic)</fullName>
        <ecNumber evidence="2">1.6.5.9</ecNumber>
    </recommendedName>
</protein>
<evidence type="ECO:0000259" key="11">
    <source>
        <dbReference type="Pfam" id="PF07992"/>
    </source>
</evidence>
<dbReference type="EC" id="1.6.5.9" evidence="2"/>
<feature type="compositionally biased region" description="Polar residues" evidence="9">
    <location>
        <begin position="454"/>
        <end position="484"/>
    </location>
</feature>
<dbReference type="InterPro" id="IPR036188">
    <property type="entry name" value="FAD/NAD-bd_sf"/>
</dbReference>
<keyword evidence="5" id="KW-0809">Transit peptide</keyword>
<evidence type="ECO:0000313" key="14">
    <source>
        <dbReference type="Proteomes" id="UP000503820"/>
    </source>
</evidence>
<evidence type="ECO:0000259" key="12">
    <source>
        <dbReference type="Pfam" id="PF22366"/>
    </source>
</evidence>
<evidence type="ECO:0000256" key="1">
    <source>
        <dbReference type="ARBA" id="ARBA00005272"/>
    </source>
</evidence>
<dbReference type="AlphaFoldDB" id="A0A7J0BW80"/>
<dbReference type="SUPFAM" id="SSF51905">
    <property type="entry name" value="FAD/NAD(P)-binding domain"/>
    <property type="match status" value="1"/>
</dbReference>
<keyword evidence="4" id="KW-0274">FAD</keyword>
<keyword evidence="10" id="KW-1133">Transmembrane helix</keyword>
<keyword evidence="6" id="KW-0560">Oxidoreductase</keyword>
<name>A0A7J0BW80_9BACT</name>
<accession>A0A7J0BW80</accession>
<keyword evidence="3" id="KW-0285">Flavoprotein</keyword>
<keyword evidence="14" id="KW-1185">Reference proteome</keyword>
<dbReference type="Proteomes" id="UP000503820">
    <property type="component" value="Unassembled WGS sequence"/>
</dbReference>
<dbReference type="GO" id="GO:0050136">
    <property type="term" value="F:NADH dehydrogenase (quinone) (non-electrogenic) activity"/>
    <property type="evidence" value="ECO:0007669"/>
    <property type="project" value="UniProtKB-EC"/>
</dbReference>
<dbReference type="Pfam" id="PF22366">
    <property type="entry name" value="NDH2_C"/>
    <property type="match status" value="1"/>
</dbReference>
<evidence type="ECO:0000256" key="2">
    <source>
        <dbReference type="ARBA" id="ARBA00012637"/>
    </source>
</evidence>
<keyword evidence="7" id="KW-0520">NAD</keyword>
<dbReference type="RefSeq" id="WP_174410566.1">
    <property type="nucleotide sequence ID" value="NZ_BLVP01000010.1"/>
</dbReference>
<dbReference type="PANTHER" id="PTHR43706:SF47">
    <property type="entry name" value="EXTERNAL NADH-UBIQUINONE OXIDOREDUCTASE 1, MITOCHONDRIAL-RELATED"/>
    <property type="match status" value="1"/>
</dbReference>
<evidence type="ECO:0000256" key="8">
    <source>
        <dbReference type="ARBA" id="ARBA00047599"/>
    </source>
</evidence>
<feature type="domain" description="External alternative NADH-ubiquinone oxidoreductase-like C-terminal" evidence="12">
    <location>
        <begin position="354"/>
        <end position="410"/>
    </location>
</feature>
<evidence type="ECO:0000256" key="5">
    <source>
        <dbReference type="ARBA" id="ARBA00022946"/>
    </source>
</evidence>
<dbReference type="EMBL" id="BLVP01000010">
    <property type="protein sequence ID" value="GFM37953.1"/>
    <property type="molecule type" value="Genomic_DNA"/>
</dbReference>
<keyword evidence="10" id="KW-0472">Membrane</keyword>
<dbReference type="InterPro" id="IPR054585">
    <property type="entry name" value="NDH2-like_C"/>
</dbReference>
<evidence type="ECO:0000256" key="7">
    <source>
        <dbReference type="ARBA" id="ARBA00023027"/>
    </source>
</evidence>
<reference evidence="13 14" key="1">
    <citation type="submission" date="2020-05" db="EMBL/GenBank/DDBJ databases">
        <title>Draft genome sequence of Desulfovibrio psychrotolerans JS1T.</title>
        <authorList>
            <person name="Ueno A."/>
            <person name="Tamazawa S."/>
            <person name="Tamamura S."/>
            <person name="Murakami T."/>
            <person name="Kiyama T."/>
            <person name="Inomata H."/>
            <person name="Amano Y."/>
            <person name="Miyakawa K."/>
            <person name="Tamaki H."/>
            <person name="Naganuma T."/>
            <person name="Kaneko K."/>
        </authorList>
    </citation>
    <scope>NUCLEOTIDE SEQUENCE [LARGE SCALE GENOMIC DNA]</scope>
    <source>
        <strain evidence="13 14">JS1</strain>
    </source>
</reference>
<sequence length="484" mass="53060">MSGYHSPERKRVVIAGGGFAGLWAARALSRASEVEVLVLDRNNYHTFLPLLYQVAAAELEPEQIAYPLRGVFRRMDNVDFRLACVTGVDCHARMVRTDHGDVPYDYLILAMGSNTEFYGVHGAEEHSFRLKSLEQAIALRNHILTRFELAAHEPDPDAQRRMLTFAVVGGGPTGVEYAGALAELIRTPIAKDFPDFNTGQARVVLLEASDGLLAGYPEPLRQYTFRRLARMGVDVRLRATVARVEPQAVIFKDAAPLPTETVVWSAGIQGNRTARHMGLPLGRGGRVDVLPSLQLAGHPDVYVAGDLSMPQEGGKPLAAPMIAPNATQQGTLAAQNILRHIRGQEQRPFRYADKGAMATIGRSSAVVRIGKRTATGFVAWVLWLFVHLAYLIGFRNRLFVMVNWAWDYLFFERSVRLILPRIPWLERNGFDASGFCVGDDSSAACAEQAASHATPRSGSHAASGQANFKATSKADSTAQSQAKR</sequence>
<dbReference type="InterPro" id="IPR023753">
    <property type="entry name" value="FAD/NAD-binding_dom"/>
</dbReference>